<comment type="subcellular location">
    <subcellularLocation>
        <location evidence="9">Cytoplasm</location>
    </subcellularLocation>
</comment>
<evidence type="ECO:0000256" key="2">
    <source>
        <dbReference type="ARBA" id="ARBA00022517"/>
    </source>
</evidence>
<feature type="binding site" evidence="9">
    <location>
        <position position="131"/>
    </location>
    <ligand>
        <name>Zn(2+)</name>
        <dbReference type="ChEBI" id="CHEBI:29105"/>
        <note>catalytic</note>
    </ligand>
</feature>
<name>A0A7G9FQV4_9FIRM</name>
<dbReference type="GO" id="GO:0008270">
    <property type="term" value="F:zinc ion binding"/>
    <property type="evidence" value="ECO:0007669"/>
    <property type="project" value="UniProtKB-UniRule"/>
</dbReference>
<keyword evidence="5 9" id="KW-0479">Metal-binding</keyword>
<evidence type="ECO:0000256" key="3">
    <source>
        <dbReference type="ARBA" id="ARBA00022552"/>
    </source>
</evidence>
<organism evidence="10 11">
    <name type="scientific">Wujia chipingensis</name>
    <dbReference type="NCBI Taxonomy" id="2763670"/>
    <lineage>
        <taxon>Bacteria</taxon>
        <taxon>Bacillati</taxon>
        <taxon>Bacillota</taxon>
        <taxon>Clostridia</taxon>
        <taxon>Lachnospirales</taxon>
        <taxon>Lachnospiraceae</taxon>
        <taxon>Wujia</taxon>
    </lineage>
</organism>
<evidence type="ECO:0000256" key="4">
    <source>
        <dbReference type="ARBA" id="ARBA00022722"/>
    </source>
</evidence>
<evidence type="ECO:0000313" key="11">
    <source>
        <dbReference type="Proteomes" id="UP000515819"/>
    </source>
</evidence>
<dbReference type="GO" id="GO:0004222">
    <property type="term" value="F:metalloendopeptidase activity"/>
    <property type="evidence" value="ECO:0007669"/>
    <property type="project" value="InterPro"/>
</dbReference>
<evidence type="ECO:0000256" key="6">
    <source>
        <dbReference type="ARBA" id="ARBA00022759"/>
    </source>
</evidence>
<dbReference type="HAMAP" id="MF_00009">
    <property type="entry name" value="Endoribonucl_YbeY"/>
    <property type="match status" value="1"/>
</dbReference>
<dbReference type="PROSITE" id="PS01306">
    <property type="entry name" value="UPF0054"/>
    <property type="match status" value="1"/>
</dbReference>
<dbReference type="InterPro" id="IPR020549">
    <property type="entry name" value="YbeY_CS"/>
</dbReference>
<reference evidence="10 11" key="1">
    <citation type="submission" date="2020-08" db="EMBL/GenBank/DDBJ databases">
        <authorList>
            <person name="Liu C."/>
            <person name="Sun Q."/>
        </authorList>
    </citation>
    <scope>NUCLEOTIDE SEQUENCE [LARGE SCALE GENOMIC DNA]</scope>
    <source>
        <strain evidence="10 11">NSJ-4</strain>
    </source>
</reference>
<dbReference type="GO" id="GO:0006364">
    <property type="term" value="P:rRNA processing"/>
    <property type="evidence" value="ECO:0007669"/>
    <property type="project" value="UniProtKB-UniRule"/>
</dbReference>
<evidence type="ECO:0000313" key="10">
    <source>
        <dbReference type="EMBL" id="QNM00936.1"/>
    </source>
</evidence>
<comment type="cofactor">
    <cofactor evidence="9">
        <name>Zn(2+)</name>
        <dbReference type="ChEBI" id="CHEBI:29105"/>
    </cofactor>
    <text evidence="9">Binds 1 zinc ion.</text>
</comment>
<dbReference type="InterPro" id="IPR023091">
    <property type="entry name" value="MetalPrtase_cat_dom_sf_prd"/>
</dbReference>
<dbReference type="KEGG" id="wcp:H9Q76_06590"/>
<evidence type="ECO:0000256" key="1">
    <source>
        <dbReference type="ARBA" id="ARBA00010875"/>
    </source>
</evidence>
<keyword evidence="11" id="KW-1185">Reference proteome</keyword>
<evidence type="ECO:0000256" key="5">
    <source>
        <dbReference type="ARBA" id="ARBA00022723"/>
    </source>
</evidence>
<dbReference type="EMBL" id="CP060632">
    <property type="protein sequence ID" value="QNM00936.1"/>
    <property type="molecule type" value="Genomic_DNA"/>
</dbReference>
<proteinExistence type="inferred from homology"/>
<dbReference type="EC" id="3.1.-.-" evidence="9"/>
<dbReference type="AlphaFoldDB" id="A0A7G9FQV4"/>
<keyword evidence="7 9" id="KW-0378">Hydrolase</keyword>
<dbReference type="Proteomes" id="UP000515819">
    <property type="component" value="Chromosome"/>
</dbReference>
<dbReference type="Gene3D" id="3.40.390.30">
    <property type="entry name" value="Metalloproteases ('zincins'), catalytic domain"/>
    <property type="match status" value="1"/>
</dbReference>
<comment type="similarity">
    <text evidence="1 9">Belongs to the endoribonuclease YbeY family.</text>
</comment>
<dbReference type="PANTHER" id="PTHR46986">
    <property type="entry name" value="ENDORIBONUCLEASE YBEY, CHLOROPLASTIC"/>
    <property type="match status" value="1"/>
</dbReference>
<dbReference type="NCBIfam" id="TIGR00043">
    <property type="entry name" value="rRNA maturation RNase YbeY"/>
    <property type="match status" value="1"/>
</dbReference>
<keyword evidence="6 9" id="KW-0255">Endonuclease</keyword>
<keyword evidence="8 9" id="KW-0862">Zinc</keyword>
<protein>
    <recommendedName>
        <fullName evidence="9">Endoribonuclease YbeY</fullName>
        <ecNumber evidence="9">3.1.-.-</ecNumber>
    </recommendedName>
</protein>
<keyword evidence="3 9" id="KW-0698">rRNA processing</keyword>
<dbReference type="InterPro" id="IPR002036">
    <property type="entry name" value="YbeY"/>
</dbReference>
<keyword evidence="2 9" id="KW-0690">Ribosome biogenesis</keyword>
<dbReference type="PANTHER" id="PTHR46986:SF1">
    <property type="entry name" value="ENDORIBONUCLEASE YBEY, CHLOROPLASTIC"/>
    <property type="match status" value="1"/>
</dbReference>
<dbReference type="GO" id="GO:0005737">
    <property type="term" value="C:cytoplasm"/>
    <property type="evidence" value="ECO:0007669"/>
    <property type="project" value="UniProtKB-SubCell"/>
</dbReference>
<keyword evidence="4 9" id="KW-0540">Nuclease</keyword>
<feature type="binding site" evidence="9">
    <location>
        <position position="141"/>
    </location>
    <ligand>
        <name>Zn(2+)</name>
        <dbReference type="ChEBI" id="CHEBI:29105"/>
        <note>catalytic</note>
    </ligand>
</feature>
<evidence type="ECO:0000256" key="9">
    <source>
        <dbReference type="HAMAP-Rule" id="MF_00009"/>
    </source>
</evidence>
<sequence length="170" mass="19788">MSVFFENELDTEIPAHYQDIVEDIIEASLDFLKCPYECEVNVIFTDHAGIQAINKEYRDIDAPTDVLSFPMIEYEVPGEFDFCENSPLDYFNQDTGELMLGDIILNVDRIAEQAEEYGHTRRREVAFLTAHSMLHLAGYDHIDDSERLHMEKLQEEILTKKGYTRDNEEE</sequence>
<evidence type="ECO:0000256" key="8">
    <source>
        <dbReference type="ARBA" id="ARBA00022833"/>
    </source>
</evidence>
<gene>
    <name evidence="9 10" type="primary">ybeY</name>
    <name evidence="10" type="ORF">H9Q76_06590</name>
</gene>
<dbReference type="GO" id="GO:0004521">
    <property type="term" value="F:RNA endonuclease activity"/>
    <property type="evidence" value="ECO:0007669"/>
    <property type="project" value="UniProtKB-UniRule"/>
</dbReference>
<dbReference type="Pfam" id="PF02130">
    <property type="entry name" value="YbeY"/>
    <property type="match status" value="1"/>
</dbReference>
<dbReference type="RefSeq" id="WP_021985538.1">
    <property type="nucleotide sequence ID" value="NZ_CP060632.1"/>
</dbReference>
<evidence type="ECO:0000256" key="7">
    <source>
        <dbReference type="ARBA" id="ARBA00022801"/>
    </source>
</evidence>
<comment type="function">
    <text evidence="9">Single strand-specific metallo-endoribonuclease involved in late-stage 70S ribosome quality control and in maturation of the 3' terminus of the 16S rRNA.</text>
</comment>
<dbReference type="SUPFAM" id="SSF55486">
    <property type="entry name" value="Metalloproteases ('zincins'), catalytic domain"/>
    <property type="match status" value="1"/>
</dbReference>
<keyword evidence="9" id="KW-0963">Cytoplasm</keyword>
<accession>A0A7G9FQV4</accession>
<feature type="binding site" evidence="9">
    <location>
        <position position="135"/>
    </location>
    <ligand>
        <name>Zn(2+)</name>
        <dbReference type="ChEBI" id="CHEBI:29105"/>
        <note>catalytic</note>
    </ligand>
</feature>